<evidence type="ECO:0000313" key="12">
    <source>
        <dbReference type="EMBL" id="TGZ83300.1"/>
    </source>
</evidence>
<evidence type="ECO:0000256" key="7">
    <source>
        <dbReference type="ARBA" id="ARBA00022741"/>
    </source>
</evidence>
<dbReference type="PANTHER" id="PTHR21299">
    <property type="entry name" value="CYTIDYLATE KINASE/PANTOATE-BETA-ALANINE LIGASE"/>
    <property type="match status" value="1"/>
</dbReference>
<dbReference type="InterPro" id="IPR042176">
    <property type="entry name" value="Pantoate_ligase_C"/>
</dbReference>
<dbReference type="GO" id="GO:0015940">
    <property type="term" value="P:pantothenate biosynthetic process"/>
    <property type="evidence" value="ECO:0007669"/>
    <property type="project" value="UniProtKB-UniPathway"/>
</dbReference>
<dbReference type="UniPathway" id="UPA00028">
    <property type="reaction ID" value="UER00005"/>
</dbReference>
<dbReference type="CDD" id="cd00560">
    <property type="entry name" value="PanC"/>
    <property type="match status" value="1"/>
</dbReference>
<accession>A0A4S2N2F9</accession>
<evidence type="ECO:0000256" key="9">
    <source>
        <dbReference type="ARBA" id="ARBA00029902"/>
    </source>
</evidence>
<name>A0A4S2N2F9_9PEZI</name>
<dbReference type="NCBIfam" id="TIGR00018">
    <property type="entry name" value="panC"/>
    <property type="match status" value="1"/>
</dbReference>
<dbReference type="NCBIfam" id="TIGR00125">
    <property type="entry name" value="cyt_tran_rel"/>
    <property type="match status" value="1"/>
</dbReference>
<keyword evidence="5 12" id="KW-0436">Ligase</keyword>
<sequence length="370" mass="40910">MHIPLLILSHRPVQIIRPLHRYFSISTSTMATKSKVQSLPSAAPPLKLYATVKDFRDHRRALLKQSTNVGFIPTMGALHAGHLSLMRRAAHECEAVVVSIFVNPAQFAPTEDLDVYPRTLEADITAIENLNQELEKSDAKGRVESLFVPTVSEMYPSGIPQVEAEQRGAFVTVQPLASKLEGITRPHFFRGVATICTKLFNIVQPDRAYFGQKDVQQSVVLKRMVKDLHMSLEIQVCDTGREKDGLAMSSRNVYLGVKRRKVAPVLYKTLRAVEKAYWAQVDKGAKKVRTSSVLEAGLNVLDGAMGSDGVNWELEYLSLADPVELEELSEIDVREGAILSAALKMLPTSSEEAPVRLIDNIILKAAADAK</sequence>
<dbReference type="EMBL" id="ML220114">
    <property type="protein sequence ID" value="TGZ83300.1"/>
    <property type="molecule type" value="Genomic_DNA"/>
</dbReference>
<dbReference type="PANTHER" id="PTHR21299:SF1">
    <property type="entry name" value="PANTOATE--BETA-ALANINE LIGASE"/>
    <property type="match status" value="1"/>
</dbReference>
<organism evidence="12 13">
    <name type="scientific">Ascodesmis nigricans</name>
    <dbReference type="NCBI Taxonomy" id="341454"/>
    <lineage>
        <taxon>Eukaryota</taxon>
        <taxon>Fungi</taxon>
        <taxon>Dikarya</taxon>
        <taxon>Ascomycota</taxon>
        <taxon>Pezizomycotina</taxon>
        <taxon>Pezizomycetes</taxon>
        <taxon>Pezizales</taxon>
        <taxon>Ascodesmidaceae</taxon>
        <taxon>Ascodesmis</taxon>
    </lineage>
</organism>
<dbReference type="InterPro" id="IPR004821">
    <property type="entry name" value="Cyt_trans-like"/>
</dbReference>
<comment type="similarity">
    <text evidence="2">Belongs to the pantothenate synthetase family.</text>
</comment>
<dbReference type="AlphaFoldDB" id="A0A4S2N2F9"/>
<dbReference type="HAMAP" id="MF_00158">
    <property type="entry name" value="PanC"/>
    <property type="match status" value="1"/>
</dbReference>
<protein>
    <recommendedName>
        <fullName evidence="4">Pantoate--beta-alanine ligase</fullName>
        <ecNumber evidence="3">6.3.2.1</ecNumber>
    </recommendedName>
    <alternativeName>
        <fullName evidence="10">Pantoate-activating enzyme</fullName>
    </alternativeName>
    <alternativeName>
        <fullName evidence="9">Pantothenate synthetase</fullName>
    </alternativeName>
</protein>
<comment type="pathway">
    <text evidence="1">Cofactor biosynthesis; (R)-pantothenate biosynthesis; (R)-pantothenate from (R)-pantoate and beta-alanine: step 1/1.</text>
</comment>
<dbReference type="Proteomes" id="UP000298138">
    <property type="component" value="Unassembled WGS sequence"/>
</dbReference>
<keyword evidence="8" id="KW-0067">ATP-binding</keyword>
<evidence type="ECO:0000256" key="10">
    <source>
        <dbReference type="ARBA" id="ARBA00032806"/>
    </source>
</evidence>
<keyword evidence="7" id="KW-0547">Nucleotide-binding</keyword>
<dbReference type="InterPro" id="IPR003721">
    <property type="entry name" value="Pantoate_ligase"/>
</dbReference>
<dbReference type="EC" id="6.3.2.1" evidence="3"/>
<evidence type="ECO:0000256" key="2">
    <source>
        <dbReference type="ARBA" id="ARBA00009256"/>
    </source>
</evidence>
<gene>
    <name evidence="12" type="ORF">EX30DRAFT_152706</name>
</gene>
<dbReference type="OrthoDB" id="2020436at2759"/>
<dbReference type="InParanoid" id="A0A4S2N2F9"/>
<dbReference type="FunFam" id="3.40.50.620:FF:000013">
    <property type="entry name" value="Pantothenate synthetase"/>
    <property type="match status" value="1"/>
</dbReference>
<proteinExistence type="inferred from homology"/>
<dbReference type="InterPro" id="IPR014729">
    <property type="entry name" value="Rossmann-like_a/b/a_fold"/>
</dbReference>
<dbReference type="STRING" id="341454.A0A4S2N2F9"/>
<dbReference type="SUPFAM" id="SSF52374">
    <property type="entry name" value="Nucleotidylyl transferase"/>
    <property type="match status" value="1"/>
</dbReference>
<evidence type="ECO:0000256" key="3">
    <source>
        <dbReference type="ARBA" id="ARBA00012219"/>
    </source>
</evidence>
<keyword evidence="6" id="KW-0566">Pantothenate biosynthesis</keyword>
<evidence type="ECO:0000256" key="6">
    <source>
        <dbReference type="ARBA" id="ARBA00022655"/>
    </source>
</evidence>
<evidence type="ECO:0000256" key="8">
    <source>
        <dbReference type="ARBA" id="ARBA00022840"/>
    </source>
</evidence>
<dbReference type="GO" id="GO:0004592">
    <property type="term" value="F:pantoate-beta-alanine ligase activity"/>
    <property type="evidence" value="ECO:0007669"/>
    <property type="project" value="UniProtKB-EC"/>
</dbReference>
<evidence type="ECO:0000256" key="11">
    <source>
        <dbReference type="ARBA" id="ARBA00048258"/>
    </source>
</evidence>
<dbReference type="Pfam" id="PF02569">
    <property type="entry name" value="Pantoate_ligase"/>
    <property type="match status" value="1"/>
</dbReference>
<dbReference type="GO" id="GO:0005524">
    <property type="term" value="F:ATP binding"/>
    <property type="evidence" value="ECO:0007669"/>
    <property type="project" value="UniProtKB-KW"/>
</dbReference>
<dbReference type="FunCoup" id="A0A4S2N2F9">
    <property type="interactions" value="181"/>
</dbReference>
<evidence type="ECO:0000256" key="1">
    <source>
        <dbReference type="ARBA" id="ARBA00004990"/>
    </source>
</evidence>
<dbReference type="Gene3D" id="3.30.1300.10">
    <property type="entry name" value="Pantoate-beta-alanine ligase, C-terminal domain"/>
    <property type="match status" value="1"/>
</dbReference>
<comment type="catalytic activity">
    <reaction evidence="11">
        <text>(R)-pantoate + beta-alanine + ATP = (R)-pantothenate + AMP + diphosphate + H(+)</text>
        <dbReference type="Rhea" id="RHEA:10912"/>
        <dbReference type="ChEBI" id="CHEBI:15378"/>
        <dbReference type="ChEBI" id="CHEBI:15980"/>
        <dbReference type="ChEBI" id="CHEBI:29032"/>
        <dbReference type="ChEBI" id="CHEBI:30616"/>
        <dbReference type="ChEBI" id="CHEBI:33019"/>
        <dbReference type="ChEBI" id="CHEBI:57966"/>
        <dbReference type="ChEBI" id="CHEBI:456215"/>
        <dbReference type="EC" id="6.3.2.1"/>
    </reaction>
</comment>
<dbReference type="Gene3D" id="3.40.50.620">
    <property type="entry name" value="HUPs"/>
    <property type="match status" value="1"/>
</dbReference>
<evidence type="ECO:0000256" key="4">
    <source>
        <dbReference type="ARBA" id="ARBA00015647"/>
    </source>
</evidence>
<evidence type="ECO:0000256" key="5">
    <source>
        <dbReference type="ARBA" id="ARBA00022598"/>
    </source>
</evidence>
<evidence type="ECO:0000313" key="13">
    <source>
        <dbReference type="Proteomes" id="UP000298138"/>
    </source>
</evidence>
<keyword evidence="13" id="KW-1185">Reference proteome</keyword>
<reference evidence="12 13" key="1">
    <citation type="submission" date="2019-04" db="EMBL/GenBank/DDBJ databases">
        <title>Comparative genomics and transcriptomics to analyze fruiting body development in filamentous ascomycetes.</title>
        <authorList>
            <consortium name="DOE Joint Genome Institute"/>
            <person name="Lutkenhaus R."/>
            <person name="Traeger S."/>
            <person name="Breuer J."/>
            <person name="Kuo A."/>
            <person name="Lipzen A."/>
            <person name="Pangilinan J."/>
            <person name="Dilworth D."/>
            <person name="Sandor L."/>
            <person name="Poggeler S."/>
            <person name="Barry K."/>
            <person name="Grigoriev I.V."/>
            <person name="Nowrousian M."/>
        </authorList>
    </citation>
    <scope>NUCLEOTIDE SEQUENCE [LARGE SCALE GENOMIC DNA]</scope>
    <source>
        <strain evidence="12 13">CBS 389.68</strain>
    </source>
</reference>